<evidence type="ECO:0000313" key="1">
    <source>
        <dbReference type="EMBL" id="CAD9450254.1"/>
    </source>
</evidence>
<name>A0A7S2DC84_9STRA</name>
<accession>A0A7S2DC84</accession>
<protein>
    <submittedName>
        <fullName evidence="1">Uncharacterized protein</fullName>
    </submittedName>
</protein>
<reference evidence="1" key="1">
    <citation type="submission" date="2021-01" db="EMBL/GenBank/DDBJ databases">
        <authorList>
            <person name="Corre E."/>
            <person name="Pelletier E."/>
            <person name="Niang G."/>
            <person name="Scheremetjew M."/>
            <person name="Finn R."/>
            <person name="Kale V."/>
            <person name="Holt S."/>
            <person name="Cochrane G."/>
            <person name="Meng A."/>
            <person name="Brown T."/>
            <person name="Cohen L."/>
        </authorList>
    </citation>
    <scope>NUCLEOTIDE SEQUENCE</scope>
    <source>
        <strain evidence="1">CCMP1381</strain>
    </source>
</reference>
<proteinExistence type="predicted"/>
<gene>
    <name evidence="1" type="ORF">DSPE1174_LOCUS21018</name>
</gene>
<dbReference type="EMBL" id="HBGS01040856">
    <property type="protein sequence ID" value="CAD9450254.1"/>
    <property type="molecule type" value="Transcribed_RNA"/>
</dbReference>
<sequence length="138" mass="15219">MLILKRNFGAVLGYRHHDGIQHCLSLQSVGCPRQGCGLILILTGRAAPAGEGVPHFLLLRAVAEAHFFGRLAHPCIDIREPHRRLHAKLGPVLGLGQHEIVEGDDFILRRLDLDPLAESVEKGAMERKDLYTGHLISI</sequence>
<dbReference type="AlphaFoldDB" id="A0A7S2DC84"/>
<organism evidence="1">
    <name type="scientific">Octactis speculum</name>
    <dbReference type="NCBI Taxonomy" id="3111310"/>
    <lineage>
        <taxon>Eukaryota</taxon>
        <taxon>Sar</taxon>
        <taxon>Stramenopiles</taxon>
        <taxon>Ochrophyta</taxon>
        <taxon>Dictyochophyceae</taxon>
        <taxon>Dictyochales</taxon>
        <taxon>Dictyochaceae</taxon>
        <taxon>Octactis</taxon>
    </lineage>
</organism>